<dbReference type="Pfam" id="PF13828">
    <property type="entry name" value="DUF4190"/>
    <property type="match status" value="1"/>
</dbReference>
<dbReference type="InterPro" id="IPR025241">
    <property type="entry name" value="DUF4190"/>
</dbReference>
<keyword evidence="4" id="KW-1185">Reference proteome</keyword>
<organism evidence="3 4">
    <name type="scientific">Agrococcus jejuensis</name>
    <dbReference type="NCBI Taxonomy" id="399736"/>
    <lineage>
        <taxon>Bacteria</taxon>
        <taxon>Bacillati</taxon>
        <taxon>Actinomycetota</taxon>
        <taxon>Actinomycetes</taxon>
        <taxon>Micrococcales</taxon>
        <taxon>Microbacteriaceae</taxon>
        <taxon>Agrococcus</taxon>
    </lineage>
</organism>
<keyword evidence="1" id="KW-0472">Membrane</keyword>
<feature type="transmembrane region" description="Helical" evidence="1">
    <location>
        <begin position="27"/>
        <end position="60"/>
    </location>
</feature>
<name>A0A1G8BIN3_9MICO</name>
<gene>
    <name evidence="3" type="ORF">SAMN04489720_0958</name>
</gene>
<evidence type="ECO:0000256" key="1">
    <source>
        <dbReference type="SAM" id="Phobius"/>
    </source>
</evidence>
<dbReference type="Proteomes" id="UP000198822">
    <property type="component" value="Chromosome I"/>
</dbReference>
<keyword evidence="1" id="KW-1133">Transmembrane helix</keyword>
<feature type="transmembrane region" description="Helical" evidence="1">
    <location>
        <begin position="72"/>
        <end position="99"/>
    </location>
</feature>
<evidence type="ECO:0000259" key="2">
    <source>
        <dbReference type="Pfam" id="PF13828"/>
    </source>
</evidence>
<dbReference type="STRING" id="399736.SAMN04489720_0958"/>
<accession>A0A1G8BIN3</accession>
<dbReference type="EMBL" id="LT629695">
    <property type="protein sequence ID" value="SDH33038.1"/>
    <property type="molecule type" value="Genomic_DNA"/>
</dbReference>
<dbReference type="AlphaFoldDB" id="A0A1G8BIN3"/>
<feature type="domain" description="DUF4190" evidence="2">
    <location>
        <begin position="29"/>
        <end position="90"/>
    </location>
</feature>
<dbReference type="OrthoDB" id="5125334at2"/>
<keyword evidence="1" id="KW-0812">Transmembrane</keyword>
<protein>
    <recommendedName>
        <fullName evidence="2">DUF4190 domain-containing protein</fullName>
    </recommendedName>
</protein>
<proteinExistence type="predicted"/>
<dbReference type="RefSeq" id="WP_092502923.1">
    <property type="nucleotide sequence ID" value="NZ_LT629695.1"/>
</dbReference>
<reference evidence="4" key="1">
    <citation type="submission" date="2016-10" db="EMBL/GenBank/DDBJ databases">
        <authorList>
            <person name="Varghese N."/>
            <person name="Submissions S."/>
        </authorList>
    </citation>
    <scope>NUCLEOTIDE SEQUENCE [LARGE SCALE GENOMIC DNA]</scope>
    <source>
        <strain evidence="4">DSM 22002</strain>
    </source>
</reference>
<evidence type="ECO:0000313" key="4">
    <source>
        <dbReference type="Proteomes" id="UP000198822"/>
    </source>
</evidence>
<evidence type="ECO:0000313" key="3">
    <source>
        <dbReference type="EMBL" id="SDH33038.1"/>
    </source>
</evidence>
<sequence>MSIAPPPVAAAPEAPDAAAYRAPATDLLAMLAIGASALGVTFVPLLGSLAGIVLGAIALPRIRRAGAGGRPLAIGAIVLGAVGFVAMLVAIVLFAASFATLFQNLPSGP</sequence>